<reference evidence="1 2" key="1">
    <citation type="journal article" date="2011" name="J. Bacteriol.">
        <title>Complete genome sequence of Burkholderia rhizoxinica, an endosymbiont of Rhizopus microsporus.</title>
        <authorList>
            <person name="Lackner G."/>
            <person name="Moebius N."/>
            <person name="Partida-Martinez L."/>
            <person name="Hertweck C."/>
        </authorList>
    </citation>
    <scope>NUCLEOTIDE SEQUENCE [LARGE SCALE GENOMIC DNA]</scope>
    <source>
        <strain evidence="2">DSM 19002 / CIP 109453 / HKI 454</strain>
    </source>
</reference>
<protein>
    <submittedName>
        <fullName evidence="1">Uncharacterized protein</fullName>
    </submittedName>
</protein>
<accession>E5AT52</accession>
<dbReference type="KEGG" id="brh:RBRH_02473"/>
<evidence type="ECO:0000313" key="2">
    <source>
        <dbReference type="Proteomes" id="UP000007437"/>
    </source>
</evidence>
<dbReference type="HOGENOM" id="CLU_2714696_0_0_4"/>
<dbReference type="Proteomes" id="UP000007437">
    <property type="component" value="Chromosome"/>
</dbReference>
<dbReference type="EMBL" id="FR687359">
    <property type="protein sequence ID" value="CBW75726.1"/>
    <property type="molecule type" value="Genomic_DNA"/>
</dbReference>
<gene>
    <name evidence="1" type="ordered locus">RBRH_02473</name>
</gene>
<proteinExistence type="predicted"/>
<dbReference type="AlphaFoldDB" id="E5AT52"/>
<name>E5AT52_MYCRK</name>
<evidence type="ECO:0000313" key="1">
    <source>
        <dbReference type="EMBL" id="CBW75726.1"/>
    </source>
</evidence>
<organism evidence="1 2">
    <name type="scientific">Mycetohabitans rhizoxinica (strain DSM 19002 / CIP 109453 / HKI 454)</name>
    <name type="common">Paraburkholderia rhizoxinica</name>
    <dbReference type="NCBI Taxonomy" id="882378"/>
    <lineage>
        <taxon>Bacteria</taxon>
        <taxon>Pseudomonadati</taxon>
        <taxon>Pseudomonadota</taxon>
        <taxon>Betaproteobacteria</taxon>
        <taxon>Burkholderiales</taxon>
        <taxon>Burkholderiaceae</taxon>
        <taxon>Mycetohabitans</taxon>
    </lineage>
</organism>
<dbReference type="STRING" id="882378.RBRH_02473"/>
<sequence>MLAGRFTSRKGRDETCRTEIAMRQPRYLARRRRITKKRALSTLGAAGKIRSSIRGLYSGAQLRRPSTQNIEE</sequence>